<gene>
    <name evidence="2" type="ORF">B0A49_10027</name>
</gene>
<evidence type="ECO:0000313" key="2">
    <source>
        <dbReference type="EMBL" id="TKA65700.1"/>
    </source>
</evidence>
<name>A0A4U0WQL2_9PEZI</name>
<sequence>MLGKTFWIREFYGRKGSDWVDTDSWKLFSHALVSANIKTLHLDISASDFEPGSFERFPNQQNVAVKFEDWMLYHLLNNLHNLVDILVRCQPLTTLEVVFDLTFPSWGGSERFAAAQLLMGPLKRLRSVENPCVKGIVVKQAILMSAGDPPPRTYIKKTHRKHVALQKEFNQLSVVAATPPLSEMFEKYRRLDDFAFQFIVRELGNSSAYQSIMGLLHFVRVARESEDVEMFHEVQREICSVWKSYLDYRDEQRSQVEAALFGTQNEDVSSDDIRLSSVQDTSTTPGRVNSKKVALTCTLAIVDNINFWKPEKWKVTNMWCRRRRDAELQIQTFLAGRLFEQRRGKAKVPENTDEDRFRVHAWAFNGNGALCVETTKGQFIFLRTPELVRYMRICRKFRQERRAEEATTEQEPVHGEDPPFSESAVHAGAHVDDLTDSDESVVRGW</sequence>
<comment type="caution">
    <text evidence="2">The sequence shown here is derived from an EMBL/GenBank/DDBJ whole genome shotgun (WGS) entry which is preliminary data.</text>
</comment>
<feature type="region of interest" description="Disordered" evidence="1">
    <location>
        <begin position="403"/>
        <end position="445"/>
    </location>
</feature>
<dbReference type="AlphaFoldDB" id="A0A4U0WQL2"/>
<keyword evidence="3" id="KW-1185">Reference proteome</keyword>
<evidence type="ECO:0000256" key="1">
    <source>
        <dbReference type="SAM" id="MobiDB-lite"/>
    </source>
</evidence>
<protein>
    <submittedName>
        <fullName evidence="2">Uncharacterized protein</fullName>
    </submittedName>
</protein>
<reference evidence="2 3" key="1">
    <citation type="submission" date="2017-03" db="EMBL/GenBank/DDBJ databases">
        <title>Genomes of endolithic fungi from Antarctica.</title>
        <authorList>
            <person name="Coleine C."/>
            <person name="Masonjones S."/>
            <person name="Stajich J.E."/>
        </authorList>
    </citation>
    <scope>NUCLEOTIDE SEQUENCE [LARGE SCALE GENOMIC DNA]</scope>
    <source>
        <strain evidence="2 3">CCFEE 5187</strain>
    </source>
</reference>
<accession>A0A4U0WQL2</accession>
<organism evidence="2 3">
    <name type="scientific">Cryomyces minteri</name>
    <dbReference type="NCBI Taxonomy" id="331657"/>
    <lineage>
        <taxon>Eukaryota</taxon>
        <taxon>Fungi</taxon>
        <taxon>Dikarya</taxon>
        <taxon>Ascomycota</taxon>
        <taxon>Pezizomycotina</taxon>
        <taxon>Dothideomycetes</taxon>
        <taxon>Dothideomycetes incertae sedis</taxon>
        <taxon>Cryomyces</taxon>
    </lineage>
</organism>
<proteinExistence type="predicted"/>
<evidence type="ECO:0000313" key="3">
    <source>
        <dbReference type="Proteomes" id="UP000308768"/>
    </source>
</evidence>
<dbReference type="EMBL" id="NAJN01001109">
    <property type="protein sequence ID" value="TKA65700.1"/>
    <property type="molecule type" value="Genomic_DNA"/>
</dbReference>
<dbReference type="Proteomes" id="UP000308768">
    <property type="component" value="Unassembled WGS sequence"/>
</dbReference>
<feature type="compositionally biased region" description="Basic and acidic residues" evidence="1">
    <location>
        <begin position="403"/>
        <end position="417"/>
    </location>
</feature>